<dbReference type="Pfam" id="PF23585">
    <property type="entry name" value="DUF7137"/>
    <property type="match status" value="1"/>
</dbReference>
<dbReference type="OrthoDB" id="2435509at2759"/>
<feature type="compositionally biased region" description="Low complexity" evidence="1">
    <location>
        <begin position="46"/>
        <end position="58"/>
    </location>
</feature>
<dbReference type="InterPro" id="IPR055561">
    <property type="entry name" value="DUF7137"/>
</dbReference>
<evidence type="ECO:0000259" key="4">
    <source>
        <dbReference type="Pfam" id="PF23585"/>
    </source>
</evidence>
<dbReference type="PANTHER" id="PTHR42028:SF1">
    <property type="entry name" value="YALI0E30657P"/>
    <property type="match status" value="1"/>
</dbReference>
<accession>A0A162JIM4</accession>
<evidence type="ECO:0000256" key="1">
    <source>
        <dbReference type="SAM" id="MobiDB-lite"/>
    </source>
</evidence>
<dbReference type="OMA" id="WGWNYTN"/>
<sequence length="287" mass="29802">MLPAQSFLQLALCLSTVGSVASALGWPRWLPELDALIVRADSADSSQSSATQDGASGSIKSDAPASATGEGTVKAGKTTGNLNTAKATSASKAGATGTGTKKGGPTRTQFPADAPAACISMLTPDPTVQPSGLFKVSDYVTFAWNYTSLLETPTAVDVLVQCPSVSKSYPLTEGMPFQDSVTLTWDTKNEANNVENPLGNGQCQLVVKDSNASTTDPPRPGRLNACSGYTFGMYTGQPYTPYPDWSCPGSCSAASSVFDHQAVCFAVVTSVVTFLSFTWFVAGLGLH</sequence>
<evidence type="ECO:0000313" key="5">
    <source>
        <dbReference type="EMBL" id="OAA44878.1"/>
    </source>
</evidence>
<evidence type="ECO:0000256" key="3">
    <source>
        <dbReference type="SAM" id="SignalP"/>
    </source>
</evidence>
<protein>
    <recommendedName>
        <fullName evidence="4">DUF7137 domain-containing protein</fullName>
    </recommendedName>
</protein>
<name>A0A162JIM4_METRR</name>
<reference evidence="5 6" key="1">
    <citation type="journal article" date="2016" name="Genome Biol. Evol.">
        <title>Divergent and convergent evolution of fungal pathogenicity.</title>
        <authorList>
            <person name="Shang Y."/>
            <person name="Xiao G."/>
            <person name="Zheng P."/>
            <person name="Cen K."/>
            <person name="Zhan S."/>
            <person name="Wang C."/>
        </authorList>
    </citation>
    <scope>NUCLEOTIDE SEQUENCE [LARGE SCALE GENOMIC DNA]</scope>
    <source>
        <strain evidence="5 6">RCEF 4871</strain>
    </source>
</reference>
<dbReference type="STRING" id="1081105.A0A162JIM4"/>
<dbReference type="EMBL" id="AZHC01000009">
    <property type="protein sequence ID" value="OAA44878.1"/>
    <property type="molecule type" value="Genomic_DNA"/>
</dbReference>
<feature type="compositionally biased region" description="Low complexity" evidence="1">
    <location>
        <begin position="84"/>
        <end position="95"/>
    </location>
</feature>
<comment type="caution">
    <text evidence="5">The sequence shown here is derived from an EMBL/GenBank/DDBJ whole genome shotgun (WGS) entry which is preliminary data.</text>
</comment>
<keyword evidence="2" id="KW-0812">Transmembrane</keyword>
<dbReference type="Proteomes" id="UP000243498">
    <property type="component" value="Unassembled WGS sequence"/>
</dbReference>
<gene>
    <name evidence="5" type="ORF">NOR_03632</name>
</gene>
<keyword evidence="2" id="KW-0472">Membrane</keyword>
<keyword evidence="3" id="KW-0732">Signal</keyword>
<feature type="signal peptide" evidence="3">
    <location>
        <begin position="1"/>
        <end position="22"/>
    </location>
</feature>
<organism evidence="5 6">
    <name type="scientific">Metarhizium rileyi (strain RCEF 4871)</name>
    <name type="common">Nomuraea rileyi</name>
    <dbReference type="NCBI Taxonomy" id="1649241"/>
    <lineage>
        <taxon>Eukaryota</taxon>
        <taxon>Fungi</taxon>
        <taxon>Dikarya</taxon>
        <taxon>Ascomycota</taxon>
        <taxon>Pezizomycotina</taxon>
        <taxon>Sordariomycetes</taxon>
        <taxon>Hypocreomycetidae</taxon>
        <taxon>Hypocreales</taxon>
        <taxon>Clavicipitaceae</taxon>
        <taxon>Metarhizium</taxon>
    </lineage>
</organism>
<dbReference type="AlphaFoldDB" id="A0A162JIM4"/>
<feature type="domain" description="DUF7137" evidence="4">
    <location>
        <begin position="114"/>
        <end position="248"/>
    </location>
</feature>
<evidence type="ECO:0000256" key="2">
    <source>
        <dbReference type="SAM" id="Phobius"/>
    </source>
</evidence>
<keyword evidence="2" id="KW-1133">Transmembrane helix</keyword>
<feature type="chain" id="PRO_5007835967" description="DUF7137 domain-containing protein" evidence="3">
    <location>
        <begin position="23"/>
        <end position="287"/>
    </location>
</feature>
<dbReference type="PANTHER" id="PTHR42028">
    <property type="entry name" value="CHROMOSOME 1, WHOLE GENOME SHOTGUN SEQUENCE"/>
    <property type="match status" value="1"/>
</dbReference>
<feature type="transmembrane region" description="Helical" evidence="2">
    <location>
        <begin position="265"/>
        <end position="286"/>
    </location>
</feature>
<proteinExistence type="predicted"/>
<feature type="region of interest" description="Disordered" evidence="1">
    <location>
        <begin position="46"/>
        <end position="110"/>
    </location>
</feature>
<keyword evidence="6" id="KW-1185">Reference proteome</keyword>
<evidence type="ECO:0000313" key="6">
    <source>
        <dbReference type="Proteomes" id="UP000243498"/>
    </source>
</evidence>